<dbReference type="AlphaFoldDB" id="A0AAX6GYR5"/>
<feature type="compositionally biased region" description="Basic and acidic residues" evidence="4">
    <location>
        <begin position="89"/>
        <end position="106"/>
    </location>
</feature>
<dbReference type="InterPro" id="IPR037546">
    <property type="entry name" value="SAC51-like"/>
</dbReference>
<proteinExistence type="inferred from homology"/>
<dbReference type="PANTHER" id="PTHR36066:SF2">
    <property type="entry name" value="TRANSCRIPTION FACTOR BHLH145"/>
    <property type="match status" value="1"/>
</dbReference>
<keyword evidence="2" id="KW-0805">Transcription regulation</keyword>
<evidence type="ECO:0000256" key="4">
    <source>
        <dbReference type="SAM" id="MobiDB-lite"/>
    </source>
</evidence>
<comment type="similarity">
    <text evidence="1">Belongs to the bHLH protein family.</text>
</comment>
<evidence type="ECO:0000313" key="5">
    <source>
        <dbReference type="EMBL" id="KAJ6833644.1"/>
    </source>
</evidence>
<dbReference type="InterPro" id="IPR036638">
    <property type="entry name" value="HLH_DNA-bd_sf"/>
</dbReference>
<dbReference type="EMBL" id="JANAVB010014797">
    <property type="protein sequence ID" value="KAJ6833644.1"/>
    <property type="molecule type" value="Genomic_DNA"/>
</dbReference>
<protein>
    <submittedName>
        <fullName evidence="5">Transcription factor SAC51-like</fullName>
    </submittedName>
</protein>
<evidence type="ECO:0000256" key="3">
    <source>
        <dbReference type="ARBA" id="ARBA00023163"/>
    </source>
</evidence>
<feature type="region of interest" description="Disordered" evidence="4">
    <location>
        <begin position="86"/>
        <end position="107"/>
    </location>
</feature>
<comment type="caution">
    <text evidence="5">The sequence shown here is derived from an EMBL/GenBank/DDBJ whole genome shotgun (WGS) entry which is preliminary data.</text>
</comment>
<dbReference type="Proteomes" id="UP001140949">
    <property type="component" value="Unassembled WGS sequence"/>
</dbReference>
<evidence type="ECO:0000313" key="6">
    <source>
        <dbReference type="Proteomes" id="UP001140949"/>
    </source>
</evidence>
<organism evidence="5 6">
    <name type="scientific">Iris pallida</name>
    <name type="common">Sweet iris</name>
    <dbReference type="NCBI Taxonomy" id="29817"/>
    <lineage>
        <taxon>Eukaryota</taxon>
        <taxon>Viridiplantae</taxon>
        <taxon>Streptophyta</taxon>
        <taxon>Embryophyta</taxon>
        <taxon>Tracheophyta</taxon>
        <taxon>Spermatophyta</taxon>
        <taxon>Magnoliopsida</taxon>
        <taxon>Liliopsida</taxon>
        <taxon>Asparagales</taxon>
        <taxon>Iridaceae</taxon>
        <taxon>Iridoideae</taxon>
        <taxon>Irideae</taxon>
        <taxon>Iris</taxon>
    </lineage>
</organism>
<name>A0AAX6GYR5_IRIPA</name>
<reference evidence="5" key="2">
    <citation type="submission" date="2023-04" db="EMBL/GenBank/DDBJ databases">
        <authorList>
            <person name="Bruccoleri R.E."/>
            <person name="Oakeley E.J."/>
            <person name="Faust A.-M."/>
            <person name="Dessus-Babus S."/>
            <person name="Altorfer M."/>
            <person name="Burckhardt D."/>
            <person name="Oertli M."/>
            <person name="Naumann U."/>
            <person name="Petersen F."/>
            <person name="Wong J."/>
        </authorList>
    </citation>
    <scope>NUCLEOTIDE SEQUENCE</scope>
    <source>
        <strain evidence="5">GSM-AAB239-AS_SAM_17_03QT</strain>
        <tissue evidence="5">Leaf</tissue>
    </source>
</reference>
<feature type="region of interest" description="Disordered" evidence="4">
    <location>
        <begin position="144"/>
        <end position="189"/>
    </location>
</feature>
<evidence type="ECO:0000256" key="2">
    <source>
        <dbReference type="ARBA" id="ARBA00023015"/>
    </source>
</evidence>
<gene>
    <name evidence="5" type="ORF">M6B38_338105</name>
</gene>
<dbReference type="PANTHER" id="PTHR36066">
    <property type="entry name" value="TRANSCRIPTION FACTOR BHLH145"/>
    <property type="match status" value="1"/>
</dbReference>
<keyword evidence="6" id="KW-1185">Reference proteome</keyword>
<dbReference type="SUPFAM" id="SSF47459">
    <property type="entry name" value="HLH, helix-loop-helix DNA-binding domain"/>
    <property type="match status" value="1"/>
</dbReference>
<dbReference type="GO" id="GO:0046983">
    <property type="term" value="F:protein dimerization activity"/>
    <property type="evidence" value="ECO:0007669"/>
    <property type="project" value="InterPro"/>
</dbReference>
<accession>A0AAX6GYR5</accession>
<keyword evidence="3" id="KW-0804">Transcription</keyword>
<sequence length="240" mass="26857">MGKDQNPWRSRKFEPASEFIPLGRKRSNPTMYPFYAGGLPVNSSLFPPSNPVGFTSCKRSYMVFDRSGDQTSLVFGSLGSHCPHASLPGRDENYVGPEREDSHKEDSEDIDALLYSDFGNESEASTGYSPVQNVTAESSAVVIPHSLPPPKRRRFEPNSYESELNPLAEDTASSTFHADDEEDRTKAKRERIQETVRVIRRLIPGRRNAEEEDAMSLLDEAIRYLKSLRLKAKELGGSSL</sequence>
<reference evidence="5" key="1">
    <citation type="journal article" date="2023" name="GigaByte">
        <title>Genome assembly of the bearded iris, Iris pallida Lam.</title>
        <authorList>
            <person name="Bruccoleri R.E."/>
            <person name="Oakeley E.J."/>
            <person name="Faust A.M.E."/>
            <person name="Altorfer M."/>
            <person name="Dessus-Babus S."/>
            <person name="Burckhardt D."/>
            <person name="Oertli M."/>
            <person name="Naumann U."/>
            <person name="Petersen F."/>
            <person name="Wong J."/>
        </authorList>
    </citation>
    <scope>NUCLEOTIDE SEQUENCE</scope>
    <source>
        <strain evidence="5">GSM-AAB239-AS_SAM_17_03QT</strain>
    </source>
</reference>
<evidence type="ECO:0000256" key="1">
    <source>
        <dbReference type="ARBA" id="ARBA00005510"/>
    </source>
</evidence>